<evidence type="ECO:0000256" key="1">
    <source>
        <dbReference type="SAM" id="MobiDB-lite"/>
    </source>
</evidence>
<dbReference type="Proteomes" id="UP000076738">
    <property type="component" value="Unassembled WGS sequence"/>
</dbReference>
<keyword evidence="3" id="KW-1185">Reference proteome</keyword>
<reference evidence="2 3" key="1">
    <citation type="journal article" date="2016" name="Mol. Biol. Evol.">
        <title>Comparative Genomics of Early-Diverging Mushroom-Forming Fungi Provides Insights into the Origins of Lignocellulose Decay Capabilities.</title>
        <authorList>
            <person name="Nagy L.G."/>
            <person name="Riley R."/>
            <person name="Tritt A."/>
            <person name="Adam C."/>
            <person name="Daum C."/>
            <person name="Floudas D."/>
            <person name="Sun H."/>
            <person name="Yadav J.S."/>
            <person name="Pangilinan J."/>
            <person name="Larsson K.H."/>
            <person name="Matsuura K."/>
            <person name="Barry K."/>
            <person name="Labutti K."/>
            <person name="Kuo R."/>
            <person name="Ohm R.A."/>
            <person name="Bhattacharya S.S."/>
            <person name="Shirouzu T."/>
            <person name="Yoshinaga Y."/>
            <person name="Martin F.M."/>
            <person name="Grigoriev I.V."/>
            <person name="Hibbett D.S."/>
        </authorList>
    </citation>
    <scope>NUCLEOTIDE SEQUENCE [LARGE SCALE GENOMIC DNA]</scope>
    <source>
        <strain evidence="2 3">TUFC12733</strain>
    </source>
</reference>
<feature type="region of interest" description="Disordered" evidence="1">
    <location>
        <begin position="200"/>
        <end position="221"/>
    </location>
</feature>
<dbReference type="AlphaFoldDB" id="A0A167IS38"/>
<feature type="region of interest" description="Disordered" evidence="1">
    <location>
        <begin position="1"/>
        <end position="42"/>
    </location>
</feature>
<name>A0A167IS38_CALVF</name>
<sequence length="221" mass="24995">MRPLHPLPPPPPPDAPVPSSVKPAQTSKRKLQALEPPKRARRVVIDPPRWGAVHFTGELLEAGAVVLPEREVGAAAREAPAEKVKTKKRKEREESELGSDVGHAEPAPRRPTAFPAKRTKTPPVTEEPLLASFVAETHAGLGLLKQMFGEGLDRADEWAEVDSEVEELEGGREGGRWWRRTRWKRKRKRKRKKRRIMRWCLSSSCGGKSTRKTELRAKRRR</sequence>
<feature type="region of interest" description="Disordered" evidence="1">
    <location>
        <begin position="71"/>
        <end position="127"/>
    </location>
</feature>
<dbReference type="STRING" id="1330018.A0A167IS38"/>
<gene>
    <name evidence="2" type="ORF">CALVIDRAFT_290740</name>
</gene>
<dbReference type="EMBL" id="KV417306">
    <property type="protein sequence ID" value="KZO92904.1"/>
    <property type="molecule type" value="Genomic_DNA"/>
</dbReference>
<feature type="compositionally biased region" description="Pro residues" evidence="1">
    <location>
        <begin position="1"/>
        <end position="16"/>
    </location>
</feature>
<protein>
    <submittedName>
        <fullName evidence="2">Uncharacterized protein</fullName>
    </submittedName>
</protein>
<organism evidence="2 3">
    <name type="scientific">Calocera viscosa (strain TUFC12733)</name>
    <dbReference type="NCBI Taxonomy" id="1330018"/>
    <lineage>
        <taxon>Eukaryota</taxon>
        <taxon>Fungi</taxon>
        <taxon>Dikarya</taxon>
        <taxon>Basidiomycota</taxon>
        <taxon>Agaricomycotina</taxon>
        <taxon>Dacrymycetes</taxon>
        <taxon>Dacrymycetales</taxon>
        <taxon>Dacrymycetaceae</taxon>
        <taxon>Calocera</taxon>
    </lineage>
</organism>
<accession>A0A167IS38</accession>
<proteinExistence type="predicted"/>
<evidence type="ECO:0000313" key="2">
    <source>
        <dbReference type="EMBL" id="KZO92904.1"/>
    </source>
</evidence>
<feature type="compositionally biased region" description="Basic and acidic residues" evidence="1">
    <location>
        <begin position="211"/>
        <end position="221"/>
    </location>
</feature>
<evidence type="ECO:0000313" key="3">
    <source>
        <dbReference type="Proteomes" id="UP000076738"/>
    </source>
</evidence>